<dbReference type="RefSeq" id="WP_077243578.1">
    <property type="nucleotide sequence ID" value="NZ_MUZR01000005.1"/>
</dbReference>
<feature type="binding site" evidence="7">
    <location>
        <position position="100"/>
    </location>
    <ligand>
        <name>L-glutamate</name>
        <dbReference type="ChEBI" id="CHEBI:29985"/>
    </ligand>
</feature>
<comment type="subunit">
    <text evidence="8">This enzyme consists of two polypeptide chains, which are synthesized in precursor form from a single polypeptide.</text>
</comment>
<evidence type="ECO:0000256" key="7">
    <source>
        <dbReference type="PIRSR" id="PIRSR600101-2"/>
    </source>
</evidence>
<keyword evidence="8" id="KW-0378">Hydrolase</keyword>
<dbReference type="InterPro" id="IPR029055">
    <property type="entry name" value="Ntn_hydrolases_N"/>
</dbReference>
<feature type="chain" id="PRO_5012143735" description="Glutathione hydrolase proenzyme" evidence="10">
    <location>
        <begin position="26"/>
        <end position="573"/>
    </location>
</feature>
<protein>
    <recommendedName>
        <fullName evidence="8">Glutathione hydrolase proenzyme</fullName>
        <ecNumber evidence="8">2.3.2.2</ecNumber>
        <ecNumber evidence="8">3.4.19.13</ecNumber>
    </recommendedName>
    <component>
        <recommendedName>
            <fullName evidence="8">Glutathione hydrolase large chain</fullName>
        </recommendedName>
    </component>
    <component>
        <recommendedName>
            <fullName evidence="8">Glutathione hydrolase small chain</fullName>
        </recommendedName>
    </component>
</protein>
<feature type="region of interest" description="Disordered" evidence="9">
    <location>
        <begin position="350"/>
        <end position="381"/>
    </location>
</feature>
<dbReference type="NCBIfam" id="TIGR00066">
    <property type="entry name" value="g_glut_trans"/>
    <property type="match status" value="1"/>
</dbReference>
<dbReference type="AlphaFoldDB" id="A0A1V3A1N9"/>
<dbReference type="PANTHER" id="PTHR43199:SF6">
    <property type="entry name" value="GLUTATHIONE HYDROLASE PROENZYME"/>
    <property type="match status" value="1"/>
</dbReference>
<comment type="pathway">
    <text evidence="8">Sulfur metabolism; glutathione metabolism.</text>
</comment>
<reference evidence="11 12" key="1">
    <citation type="submission" date="2017-02" db="EMBL/GenBank/DDBJ databases">
        <title>Genomic diversity within the haloalkaliphilic genus Thioalkalivibrio.</title>
        <authorList>
            <person name="Ahn A.-C."/>
            <person name="Meier-Kolthoff J."/>
            <person name="Overmars L."/>
            <person name="Richter M."/>
            <person name="Woyke T."/>
            <person name="Sorokin D.Y."/>
            <person name="Muyzer G."/>
        </authorList>
    </citation>
    <scope>NUCLEOTIDE SEQUENCE [LARGE SCALE GENOMIC DNA]</scope>
    <source>
        <strain evidence="11 12">HL17</strain>
    </source>
</reference>
<evidence type="ECO:0000313" key="12">
    <source>
        <dbReference type="Proteomes" id="UP000189177"/>
    </source>
</evidence>
<dbReference type="PANTHER" id="PTHR43199">
    <property type="entry name" value="GLUTATHIONE HYDROLASE"/>
    <property type="match status" value="1"/>
</dbReference>
<comment type="catalytic activity">
    <reaction evidence="1 8">
        <text>an S-substituted glutathione + H2O = an S-substituted L-cysteinylglycine + L-glutamate</text>
        <dbReference type="Rhea" id="RHEA:59468"/>
        <dbReference type="ChEBI" id="CHEBI:15377"/>
        <dbReference type="ChEBI" id="CHEBI:29985"/>
        <dbReference type="ChEBI" id="CHEBI:90779"/>
        <dbReference type="ChEBI" id="CHEBI:143103"/>
        <dbReference type="EC" id="3.4.19.13"/>
    </reaction>
</comment>
<feature type="binding site" evidence="7">
    <location>
        <position position="424"/>
    </location>
    <ligand>
        <name>L-glutamate</name>
        <dbReference type="ChEBI" id="CHEBI:29985"/>
    </ligand>
</feature>
<feature type="signal peptide" evidence="10">
    <location>
        <begin position="1"/>
        <end position="25"/>
    </location>
</feature>
<evidence type="ECO:0000313" key="11">
    <source>
        <dbReference type="EMBL" id="OOC11236.1"/>
    </source>
</evidence>
<comment type="PTM">
    <text evidence="8">Cleaved by autocatalysis into a large and a small subunit.</text>
</comment>
<dbReference type="Gene3D" id="3.60.20.40">
    <property type="match status" value="1"/>
</dbReference>
<keyword evidence="4 8" id="KW-0012">Acyltransferase</keyword>
<dbReference type="InterPro" id="IPR043137">
    <property type="entry name" value="GGT_ssub_C"/>
</dbReference>
<keyword evidence="8 11" id="KW-0808">Transferase</keyword>
<organism evidence="11 12">
    <name type="scientific">Thioalkalivibrio halophilus</name>
    <dbReference type="NCBI Taxonomy" id="252474"/>
    <lineage>
        <taxon>Bacteria</taxon>
        <taxon>Pseudomonadati</taxon>
        <taxon>Pseudomonadota</taxon>
        <taxon>Gammaproteobacteria</taxon>
        <taxon>Chromatiales</taxon>
        <taxon>Ectothiorhodospiraceae</taxon>
        <taxon>Thioalkalivibrio</taxon>
    </lineage>
</organism>
<comment type="caution">
    <text evidence="11">The sequence shown here is derived from an EMBL/GenBank/DDBJ whole genome shotgun (WGS) entry which is preliminary data.</text>
</comment>
<dbReference type="Gene3D" id="1.10.246.130">
    <property type="match status" value="1"/>
</dbReference>
<dbReference type="EC" id="3.4.19.13" evidence="8"/>
<evidence type="ECO:0000256" key="8">
    <source>
        <dbReference type="RuleBase" id="RU368036"/>
    </source>
</evidence>
<dbReference type="GO" id="GO:0006750">
    <property type="term" value="P:glutathione biosynthetic process"/>
    <property type="evidence" value="ECO:0007669"/>
    <property type="project" value="UniProtKB-KW"/>
</dbReference>
<accession>A0A1V3A1N9</accession>
<evidence type="ECO:0000256" key="3">
    <source>
        <dbReference type="ARBA" id="ARBA00009381"/>
    </source>
</evidence>
<comment type="similarity">
    <text evidence="3 8">Belongs to the gamma-glutamyltransferase family.</text>
</comment>
<dbReference type="GO" id="GO:0103068">
    <property type="term" value="F:leukotriene C4 gamma-glutamyl transferase activity"/>
    <property type="evidence" value="ECO:0007669"/>
    <property type="project" value="UniProtKB-EC"/>
</dbReference>
<dbReference type="Proteomes" id="UP000189177">
    <property type="component" value="Unassembled WGS sequence"/>
</dbReference>
<dbReference type="InterPro" id="IPR043138">
    <property type="entry name" value="GGT_lsub"/>
</dbReference>
<dbReference type="InterPro" id="IPR000101">
    <property type="entry name" value="GGT_peptidase"/>
</dbReference>
<evidence type="ECO:0000256" key="6">
    <source>
        <dbReference type="PIRSR" id="PIRSR600101-1"/>
    </source>
</evidence>
<comment type="catalytic activity">
    <reaction evidence="2 8">
        <text>glutathione + H2O = L-cysteinylglycine + L-glutamate</text>
        <dbReference type="Rhea" id="RHEA:28807"/>
        <dbReference type="ChEBI" id="CHEBI:15377"/>
        <dbReference type="ChEBI" id="CHEBI:29985"/>
        <dbReference type="ChEBI" id="CHEBI:57925"/>
        <dbReference type="ChEBI" id="CHEBI:61694"/>
        <dbReference type="EC" id="3.4.19.13"/>
    </reaction>
</comment>
<dbReference type="InterPro" id="IPR055262">
    <property type="entry name" value="GGT_CS"/>
</dbReference>
<feature type="binding site" evidence="7">
    <location>
        <position position="474"/>
    </location>
    <ligand>
        <name>L-glutamate</name>
        <dbReference type="ChEBI" id="CHEBI:29985"/>
    </ligand>
</feature>
<evidence type="ECO:0000256" key="10">
    <source>
        <dbReference type="SAM" id="SignalP"/>
    </source>
</evidence>
<dbReference type="PROSITE" id="PS00462">
    <property type="entry name" value="G_GLU_TRANSPEPTIDASE"/>
    <property type="match status" value="1"/>
</dbReference>
<dbReference type="SUPFAM" id="SSF56235">
    <property type="entry name" value="N-terminal nucleophile aminohydrolases (Ntn hydrolases)"/>
    <property type="match status" value="1"/>
</dbReference>
<feature type="binding site" evidence="7">
    <location>
        <begin position="453"/>
        <end position="454"/>
    </location>
    <ligand>
        <name>L-glutamate</name>
        <dbReference type="ChEBI" id="CHEBI:29985"/>
    </ligand>
</feature>
<evidence type="ECO:0000256" key="2">
    <source>
        <dbReference type="ARBA" id="ARBA00001089"/>
    </source>
</evidence>
<dbReference type="EMBL" id="MUZR01000005">
    <property type="protein sequence ID" value="OOC11236.1"/>
    <property type="molecule type" value="Genomic_DNA"/>
</dbReference>
<evidence type="ECO:0000256" key="4">
    <source>
        <dbReference type="ARBA" id="ARBA00023315"/>
    </source>
</evidence>
<gene>
    <name evidence="11" type="ORF">B1A74_01620</name>
</gene>
<dbReference type="Pfam" id="PF01019">
    <property type="entry name" value="G_glu_transpept"/>
    <property type="match status" value="1"/>
</dbReference>
<sequence>MRRHLLSAAALLGLLAAPLAAPVVAGPADTPGEHAVVTAHPEATAAGEAILADGGNAFDAAVAITAALGVAEPYGSGLGGGGFFLLHEAHSDRTLMLDARETAPAAADRDMYLDEDGEVIDGLSLDGVLAAGIPGMPAGMDHLATEYGALSLERSLAPAIRLAEEGVTVGPRYQQMAEFRHQALRDGADAAGIFLRDGGPPEAGTELVQPDLAGTLRRLAAEGRDGFYTGELAQTLVEGVREAGGIWSTEDLAGYEVVEREPVRLEWNGTEIVTAAPPSSGGVAIGQILNILSFHDLDAMEEDARIHLILEAMRRAYRDRAEYLGDPDHVDMPLQRLLSRDYAAGLRAGIHPDQATPSDSLPPVVEPENRPGTDGAAESPQTTHFSVMDAEGNRVAATLTLNYPFGSGYVVPGTGVLLNNEMDDFSAKPGEPNAYGLIGFEANAIAPQRRPLSSMSPTFVDTGDRVAILGTPGGSRIITMVLHGILGVVDGQPIDEVVEAPRWHHQYLPDRVEFETGAFDTELRGKLVQRGHRLTPQVRPFGDMQAVLWEREAGRLEAASDPRGEGEARVFGR</sequence>
<name>A0A1V3A1N9_9GAMM</name>
<feature type="active site" description="Nucleophile" evidence="6">
    <location>
        <position position="382"/>
    </location>
</feature>
<dbReference type="EC" id="2.3.2.2" evidence="8"/>
<keyword evidence="10" id="KW-0732">Signal</keyword>
<dbReference type="InterPro" id="IPR051792">
    <property type="entry name" value="GGT_bact"/>
</dbReference>
<keyword evidence="8" id="KW-0865">Zymogen</keyword>
<comment type="catalytic activity">
    <reaction evidence="5 8">
        <text>an N-terminal (5-L-glutamyl)-[peptide] + an alpha-amino acid = 5-L-glutamyl amino acid + an N-terminal L-alpha-aminoacyl-[peptide]</text>
        <dbReference type="Rhea" id="RHEA:23904"/>
        <dbReference type="Rhea" id="RHEA-COMP:9780"/>
        <dbReference type="Rhea" id="RHEA-COMP:9795"/>
        <dbReference type="ChEBI" id="CHEBI:77644"/>
        <dbReference type="ChEBI" id="CHEBI:78597"/>
        <dbReference type="ChEBI" id="CHEBI:78599"/>
        <dbReference type="ChEBI" id="CHEBI:78608"/>
        <dbReference type="EC" id="2.3.2.2"/>
    </reaction>
</comment>
<evidence type="ECO:0000256" key="1">
    <source>
        <dbReference type="ARBA" id="ARBA00001049"/>
    </source>
</evidence>
<feature type="binding site" evidence="7">
    <location>
        <begin position="400"/>
        <end position="402"/>
    </location>
    <ligand>
        <name>L-glutamate</name>
        <dbReference type="ChEBI" id="CHEBI:29985"/>
    </ligand>
</feature>
<keyword evidence="8" id="KW-0317">Glutathione biosynthesis</keyword>
<dbReference type="GO" id="GO:0036374">
    <property type="term" value="F:glutathione hydrolase activity"/>
    <property type="evidence" value="ECO:0007669"/>
    <property type="project" value="UniProtKB-UniRule"/>
</dbReference>
<evidence type="ECO:0000256" key="5">
    <source>
        <dbReference type="ARBA" id="ARBA00047417"/>
    </source>
</evidence>
<dbReference type="STRING" id="252474.B1A74_01620"/>
<dbReference type="UniPathway" id="UPA00204"/>
<keyword evidence="12" id="KW-1185">Reference proteome</keyword>
<evidence type="ECO:0000256" key="9">
    <source>
        <dbReference type="SAM" id="MobiDB-lite"/>
    </source>
</evidence>
<dbReference type="PRINTS" id="PR01210">
    <property type="entry name" value="GGTRANSPTASE"/>
</dbReference>
<proteinExistence type="inferred from homology"/>
<dbReference type="GO" id="GO:0006751">
    <property type="term" value="P:glutathione catabolic process"/>
    <property type="evidence" value="ECO:0007669"/>
    <property type="project" value="UniProtKB-UniRule"/>
</dbReference>
<dbReference type="OrthoDB" id="5297205at2"/>